<evidence type="ECO:0000256" key="3">
    <source>
        <dbReference type="ARBA" id="ARBA00022679"/>
    </source>
</evidence>
<dbReference type="InterPro" id="IPR007759">
    <property type="entry name" value="Asxl_HARE-HTH"/>
</dbReference>
<evidence type="ECO:0000256" key="4">
    <source>
        <dbReference type="ARBA" id="ARBA00022695"/>
    </source>
</evidence>
<dbReference type="InterPro" id="IPR029757">
    <property type="entry name" value="RpoE"/>
</dbReference>
<dbReference type="PROSITE" id="PS51913">
    <property type="entry name" value="HTH_HARE"/>
    <property type="match status" value="1"/>
</dbReference>
<keyword evidence="9" id="KW-1185">Reference proteome</keyword>
<evidence type="ECO:0000256" key="6">
    <source>
        <dbReference type="ARBA" id="ARBA00031937"/>
    </source>
</evidence>
<organism evidence="8 9">
    <name type="scientific">Catenisphaera adipataccumulans</name>
    <dbReference type="NCBI Taxonomy" id="700500"/>
    <lineage>
        <taxon>Bacteria</taxon>
        <taxon>Bacillati</taxon>
        <taxon>Bacillota</taxon>
        <taxon>Erysipelotrichia</taxon>
        <taxon>Erysipelotrichales</taxon>
        <taxon>Erysipelotrichaceae</taxon>
        <taxon>Catenisphaera</taxon>
    </lineage>
</organism>
<keyword evidence="3" id="KW-0808">Transferase</keyword>
<dbReference type="GO" id="GO:0000428">
    <property type="term" value="C:DNA-directed RNA polymerase complex"/>
    <property type="evidence" value="ECO:0007669"/>
    <property type="project" value="UniProtKB-KW"/>
</dbReference>
<dbReference type="GO" id="GO:0006355">
    <property type="term" value="P:regulation of DNA-templated transcription"/>
    <property type="evidence" value="ECO:0007669"/>
    <property type="project" value="InterPro"/>
</dbReference>
<dbReference type="NCBIfam" id="TIGR04567">
    <property type="entry name" value="RNAP_delt_lowGC"/>
    <property type="match status" value="1"/>
</dbReference>
<evidence type="ECO:0000313" key="8">
    <source>
        <dbReference type="EMBL" id="MBB5183860.1"/>
    </source>
</evidence>
<evidence type="ECO:0000313" key="9">
    <source>
        <dbReference type="Proteomes" id="UP000539953"/>
    </source>
</evidence>
<sequence>MSSKSMIDAAYEIMSRQNNSMPFLDLYKKVSEEMGYNETQFEDNIAQCYTDLSLDSRFLNLEGNNWDLKKRHTYSESVMDTDAIAIDEDEDDE</sequence>
<accession>A0A7W8D1I4</accession>
<dbReference type="Proteomes" id="UP000539953">
    <property type="component" value="Unassembled WGS sequence"/>
</dbReference>
<reference evidence="8 9" key="1">
    <citation type="submission" date="2020-08" db="EMBL/GenBank/DDBJ databases">
        <title>Genomic Encyclopedia of Type Strains, Phase IV (KMG-IV): sequencing the most valuable type-strain genomes for metagenomic binning, comparative biology and taxonomic classification.</title>
        <authorList>
            <person name="Goeker M."/>
        </authorList>
    </citation>
    <scope>NUCLEOTIDE SEQUENCE [LARGE SCALE GENOMIC DNA]</scope>
    <source>
        <strain evidence="8 9">DSM 25799</strain>
    </source>
</reference>
<dbReference type="InterPro" id="IPR038087">
    <property type="entry name" value="RNAP_delta_N_dom_sf"/>
</dbReference>
<dbReference type="AlphaFoldDB" id="A0A7W8D1I4"/>
<dbReference type="Pfam" id="PF05066">
    <property type="entry name" value="HARE-HTH"/>
    <property type="match status" value="1"/>
</dbReference>
<dbReference type="RefSeq" id="WP_183329156.1">
    <property type="nucleotide sequence ID" value="NZ_JACHHK010000009.1"/>
</dbReference>
<evidence type="ECO:0000256" key="2">
    <source>
        <dbReference type="ARBA" id="ARBA00022478"/>
    </source>
</evidence>
<keyword evidence="2 8" id="KW-0240">DNA-directed RNA polymerase</keyword>
<keyword evidence="5" id="KW-0804">Transcription</keyword>
<dbReference type="Gene3D" id="1.10.10.1250">
    <property type="entry name" value="RNA polymerase, subunit delta, N-terminal domain"/>
    <property type="match status" value="1"/>
</dbReference>
<evidence type="ECO:0000259" key="7">
    <source>
        <dbReference type="PROSITE" id="PS51913"/>
    </source>
</evidence>
<comment type="caution">
    <text evidence="8">The sequence shown here is derived from an EMBL/GenBank/DDBJ whole genome shotgun (WGS) entry which is preliminary data.</text>
</comment>
<evidence type="ECO:0000256" key="1">
    <source>
        <dbReference type="ARBA" id="ARBA00009828"/>
    </source>
</evidence>
<protein>
    <recommendedName>
        <fullName evidence="6">RNAP delta factor</fullName>
    </recommendedName>
</protein>
<dbReference type="GO" id="GO:0016779">
    <property type="term" value="F:nucleotidyltransferase activity"/>
    <property type="evidence" value="ECO:0007669"/>
    <property type="project" value="UniProtKB-KW"/>
</dbReference>
<keyword evidence="4" id="KW-0548">Nucleotidyltransferase</keyword>
<evidence type="ECO:0000256" key="5">
    <source>
        <dbReference type="ARBA" id="ARBA00023163"/>
    </source>
</evidence>
<proteinExistence type="inferred from homology"/>
<dbReference type="GO" id="GO:0006351">
    <property type="term" value="P:DNA-templated transcription"/>
    <property type="evidence" value="ECO:0007669"/>
    <property type="project" value="InterPro"/>
</dbReference>
<feature type="domain" description="HTH HARE-type" evidence="7">
    <location>
        <begin position="4"/>
        <end position="71"/>
    </location>
</feature>
<name>A0A7W8D1I4_9FIRM</name>
<comment type="similarity">
    <text evidence="1">Belongs to the RpoE family.</text>
</comment>
<dbReference type="EMBL" id="JACHHK010000009">
    <property type="protein sequence ID" value="MBB5183860.1"/>
    <property type="molecule type" value="Genomic_DNA"/>
</dbReference>
<gene>
    <name evidence="8" type="ORF">HNQ47_001907</name>
</gene>